<feature type="compositionally biased region" description="Polar residues" evidence="1">
    <location>
        <begin position="1"/>
        <end position="10"/>
    </location>
</feature>
<feature type="compositionally biased region" description="Basic and acidic residues" evidence="1">
    <location>
        <begin position="273"/>
        <end position="298"/>
    </location>
</feature>
<protein>
    <recommendedName>
        <fullName evidence="4">Septin 4</fullName>
    </recommendedName>
</protein>
<evidence type="ECO:0000313" key="3">
    <source>
        <dbReference type="Proteomes" id="UP000700334"/>
    </source>
</evidence>
<feature type="compositionally biased region" description="Polar residues" evidence="1">
    <location>
        <begin position="330"/>
        <end position="346"/>
    </location>
</feature>
<accession>A0A8J6AH72</accession>
<comment type="caution">
    <text evidence="2">The sequence shown here is derived from an EMBL/GenBank/DDBJ whole genome shotgun (WGS) entry which is preliminary data.</text>
</comment>
<dbReference type="Pfam" id="PF15548">
    <property type="entry name" value="DUF4655"/>
    <property type="match status" value="1"/>
</dbReference>
<dbReference type="Proteomes" id="UP000700334">
    <property type="component" value="Unassembled WGS sequence"/>
</dbReference>
<sequence>MTKTNKTGSKVVSAHRGSEVPSTAPQRGHGFSIASTQRISVSPTPHRKLEAMHPGATHLTSESRSFSPQPAPGLSGVPISRGTESRSKTDGIRYPSPHRKSQQTQTASPQAVHMQRNISPSRDEGTRRRGESKLWRDSIRTPSTPDVKSSRRLSFVDQKDNLQFVQEENPPSKVQYPQGVRVPRRPLVHPKDEAIQTEPFRKNLTAAEIRSPKGLSRPPQGSSKISADSRTVRRRTLGQESEMSHPGSSYIEPKNFQRNINLDSSLRLSVLKDLDNGQRMRTEPESTQKYPVHSETKSSPKFFVSSDLDSSMRSSVRGDFETGRRVTISPGAQSVQSAHRVTSRVMSESPPPKFSMGVTVEPTYKQPTQRAPEVVSTSPGPSQKSSIQAELELTPRPLPPRSLPRYGPDSSWWALLNPEAETLQSRSTTPDFDFKYCPPLDPFWCFYEMDSNPCCEDLMFQKEDASPSPPPAPATPPPPPPPPPPKESHSRVPMREVPQASKHTSRQPIQRFSAFFLDVSEEMYNRVIWWLKGLCFSLLWVYRGTLVEQD</sequence>
<gene>
    <name evidence="2" type="ORF">J0S82_011409</name>
</gene>
<dbReference type="OrthoDB" id="9448278at2759"/>
<evidence type="ECO:0008006" key="4">
    <source>
        <dbReference type="Google" id="ProtNLM"/>
    </source>
</evidence>
<reference evidence="2" key="1">
    <citation type="journal article" date="2021" name="Evol. Appl.">
        <title>The genome of the Pyrenean desman and the effects of bottlenecks and inbreeding on the genomic landscape of an endangered species.</title>
        <authorList>
            <person name="Escoda L."/>
            <person name="Castresana J."/>
        </authorList>
    </citation>
    <scope>NUCLEOTIDE SEQUENCE</scope>
    <source>
        <strain evidence="2">IBE-C5619</strain>
    </source>
</reference>
<dbReference type="AlphaFoldDB" id="A0A8J6AH72"/>
<dbReference type="PANTHER" id="PTHR37884">
    <property type="entry name" value="SEPTIN 4"/>
    <property type="match status" value="1"/>
</dbReference>
<name>A0A8J6AH72_GALPY</name>
<evidence type="ECO:0000313" key="2">
    <source>
        <dbReference type="EMBL" id="KAG8518250.1"/>
    </source>
</evidence>
<dbReference type="PANTHER" id="PTHR37884:SF1">
    <property type="entry name" value="SEPTIN 4"/>
    <property type="match status" value="1"/>
</dbReference>
<dbReference type="EMBL" id="JAGFMF010011637">
    <property type="protein sequence ID" value="KAG8518250.1"/>
    <property type="molecule type" value="Genomic_DNA"/>
</dbReference>
<keyword evidence="3" id="KW-1185">Reference proteome</keyword>
<feature type="compositionally biased region" description="Polar residues" evidence="1">
    <location>
        <begin position="365"/>
        <end position="388"/>
    </location>
</feature>
<feature type="compositionally biased region" description="Basic and acidic residues" evidence="1">
    <location>
        <begin position="121"/>
        <end position="139"/>
    </location>
</feature>
<feature type="compositionally biased region" description="Polar residues" evidence="1">
    <location>
        <begin position="33"/>
        <end position="43"/>
    </location>
</feature>
<evidence type="ECO:0000256" key="1">
    <source>
        <dbReference type="SAM" id="MobiDB-lite"/>
    </source>
</evidence>
<feature type="region of interest" description="Disordered" evidence="1">
    <location>
        <begin position="461"/>
        <end position="505"/>
    </location>
</feature>
<feature type="compositionally biased region" description="Polar residues" evidence="1">
    <location>
        <begin position="58"/>
        <end position="68"/>
    </location>
</feature>
<feature type="compositionally biased region" description="Pro residues" evidence="1">
    <location>
        <begin position="467"/>
        <end position="485"/>
    </location>
</feature>
<feature type="compositionally biased region" description="Polar residues" evidence="1">
    <location>
        <begin position="219"/>
        <end position="229"/>
    </location>
</feature>
<dbReference type="InterPro" id="IPR027979">
    <property type="entry name" value="DUF4655"/>
</dbReference>
<feature type="region of interest" description="Disordered" evidence="1">
    <location>
        <begin position="273"/>
        <end position="317"/>
    </location>
</feature>
<feature type="non-terminal residue" evidence="2">
    <location>
        <position position="550"/>
    </location>
</feature>
<proteinExistence type="predicted"/>
<organism evidence="2 3">
    <name type="scientific">Galemys pyrenaicus</name>
    <name type="common">Iberian desman</name>
    <name type="synonym">Pyrenean desman</name>
    <dbReference type="NCBI Taxonomy" id="202257"/>
    <lineage>
        <taxon>Eukaryota</taxon>
        <taxon>Metazoa</taxon>
        <taxon>Chordata</taxon>
        <taxon>Craniata</taxon>
        <taxon>Vertebrata</taxon>
        <taxon>Euteleostomi</taxon>
        <taxon>Mammalia</taxon>
        <taxon>Eutheria</taxon>
        <taxon>Laurasiatheria</taxon>
        <taxon>Eulipotyphla</taxon>
        <taxon>Talpidae</taxon>
        <taxon>Galemys</taxon>
    </lineage>
</organism>
<feature type="compositionally biased region" description="Low complexity" evidence="1">
    <location>
        <begin position="304"/>
        <end position="315"/>
    </location>
</feature>
<feature type="region of interest" description="Disordered" evidence="1">
    <location>
        <begin position="330"/>
        <end position="388"/>
    </location>
</feature>
<feature type="region of interest" description="Disordered" evidence="1">
    <location>
        <begin position="1"/>
        <end position="256"/>
    </location>
</feature>